<dbReference type="InterPro" id="IPR000192">
    <property type="entry name" value="Aminotrans_V_dom"/>
</dbReference>
<evidence type="ECO:0000256" key="2">
    <source>
        <dbReference type="ARBA" id="ARBA00002824"/>
    </source>
</evidence>
<dbReference type="PIRSF" id="PIRSF005572">
    <property type="entry name" value="NifS"/>
    <property type="match status" value="1"/>
</dbReference>
<evidence type="ECO:0000259" key="9">
    <source>
        <dbReference type="Pfam" id="PF00266"/>
    </source>
</evidence>
<dbReference type="InterPro" id="IPR015422">
    <property type="entry name" value="PyrdxlP-dep_Trfase_small"/>
</dbReference>
<dbReference type="Gene3D" id="3.90.1150.10">
    <property type="entry name" value="Aspartate Aminotransferase, domain 1"/>
    <property type="match status" value="1"/>
</dbReference>
<dbReference type="PANTHER" id="PTHR43586">
    <property type="entry name" value="CYSTEINE DESULFURASE"/>
    <property type="match status" value="1"/>
</dbReference>
<evidence type="ECO:0000313" key="10">
    <source>
        <dbReference type="EMBL" id="KGE85952.1"/>
    </source>
</evidence>
<evidence type="ECO:0000256" key="1">
    <source>
        <dbReference type="ARBA" id="ARBA00001933"/>
    </source>
</evidence>
<dbReference type="NCBIfam" id="TIGR01979">
    <property type="entry name" value="sufS"/>
    <property type="match status" value="1"/>
</dbReference>
<feature type="domain" description="Aminotransferase class V" evidence="9">
    <location>
        <begin position="31"/>
        <end position="400"/>
    </location>
</feature>
<reference evidence="10 11" key="1">
    <citation type="journal article" date="2014" name="Int. J. Syst. Evol. Microbiol.">
        <title>Phaeodactylibacter xiamenensis gen. nov., sp. nov., a member of the family Saprospiraceae isolated from the marine alga Phaeodactylum tricornutum.</title>
        <authorList>
            <person name="Chen Z.Jr."/>
            <person name="Lei X."/>
            <person name="Lai Q."/>
            <person name="Li Y."/>
            <person name="Zhang B."/>
            <person name="Zhang J."/>
            <person name="Zhang H."/>
            <person name="Yang L."/>
            <person name="Zheng W."/>
            <person name="Tian Y."/>
            <person name="Yu Z."/>
            <person name="Xu H.Jr."/>
            <person name="Zheng T."/>
        </authorList>
    </citation>
    <scope>NUCLEOTIDE SEQUENCE [LARGE SCALE GENOMIC DNA]</scope>
    <source>
        <strain evidence="10 11">KD52</strain>
    </source>
</reference>
<evidence type="ECO:0000313" key="11">
    <source>
        <dbReference type="Proteomes" id="UP000029736"/>
    </source>
</evidence>
<sequence length="412" mass="45667">MEVTAQQAFDIEKIRKDFPLLEQEMNGKPIIFLDSAASSQKPAQVIDRLNDYYRTGHANVHRGVYQLSQEATTAFEEARELVRQFINAPSEKEVIFVRGCTEGINLVASSYGRKFINQGDAVLITAMEHHSNIVPWQMICEERGAELRVAPVNDAGEIDLDALYELLDERVKIVSLVHVSNALGTVNPVKAIIDRAHELNIPVLVDGAQAIPHTQVDVQALDADFYTFSGHKMFGPTGIGVLYGKEEWLEQMPPYHGGGEMIKTVTFEKTTYNELPHKFEAGTPDISGVIGLGEAVRYIQSIGYENISRHEHELLVYATEQLEQIEGLRIIGTAKEKASVVSFLVDGVHPYDLGAILDKLGIAVRTGHHCTQPLMARYEIPGTVRASFAFYNNKADIDALVAGINRAVLMLK</sequence>
<dbReference type="GO" id="GO:0031071">
    <property type="term" value="F:cysteine desulfurase activity"/>
    <property type="evidence" value="ECO:0007669"/>
    <property type="project" value="UniProtKB-EC"/>
</dbReference>
<dbReference type="Pfam" id="PF00266">
    <property type="entry name" value="Aminotran_5"/>
    <property type="match status" value="1"/>
</dbReference>
<dbReference type="Proteomes" id="UP000029736">
    <property type="component" value="Unassembled WGS sequence"/>
</dbReference>
<comment type="similarity">
    <text evidence="3">Belongs to the class-V pyridoxal-phosphate-dependent aminotransferase family. Csd subfamily.</text>
</comment>
<evidence type="ECO:0000256" key="3">
    <source>
        <dbReference type="ARBA" id="ARBA00010447"/>
    </source>
</evidence>
<dbReference type="InterPro" id="IPR016454">
    <property type="entry name" value="Cysteine_dSase"/>
</dbReference>
<name>A0A098S440_9BACT</name>
<dbReference type="SUPFAM" id="SSF53383">
    <property type="entry name" value="PLP-dependent transferases"/>
    <property type="match status" value="1"/>
</dbReference>
<keyword evidence="11" id="KW-1185">Reference proteome</keyword>
<dbReference type="CDD" id="cd06453">
    <property type="entry name" value="SufS_like"/>
    <property type="match status" value="1"/>
</dbReference>
<dbReference type="GO" id="GO:0030170">
    <property type="term" value="F:pyridoxal phosphate binding"/>
    <property type="evidence" value="ECO:0007669"/>
    <property type="project" value="InterPro"/>
</dbReference>
<keyword evidence="7" id="KW-0663">Pyridoxal phosphate</keyword>
<organism evidence="10 11">
    <name type="scientific">Phaeodactylibacter xiamenensis</name>
    <dbReference type="NCBI Taxonomy" id="1524460"/>
    <lineage>
        <taxon>Bacteria</taxon>
        <taxon>Pseudomonadati</taxon>
        <taxon>Bacteroidota</taxon>
        <taxon>Saprospiria</taxon>
        <taxon>Saprospirales</taxon>
        <taxon>Haliscomenobacteraceae</taxon>
        <taxon>Phaeodactylibacter</taxon>
    </lineage>
</organism>
<comment type="cofactor">
    <cofactor evidence="1">
        <name>pyridoxal 5'-phosphate</name>
        <dbReference type="ChEBI" id="CHEBI:597326"/>
    </cofactor>
</comment>
<comment type="catalytic activity">
    <reaction evidence="8">
        <text>(sulfur carrier)-H + L-cysteine = (sulfur carrier)-SH + L-alanine</text>
        <dbReference type="Rhea" id="RHEA:43892"/>
        <dbReference type="Rhea" id="RHEA-COMP:14737"/>
        <dbReference type="Rhea" id="RHEA-COMP:14739"/>
        <dbReference type="ChEBI" id="CHEBI:29917"/>
        <dbReference type="ChEBI" id="CHEBI:35235"/>
        <dbReference type="ChEBI" id="CHEBI:57972"/>
        <dbReference type="ChEBI" id="CHEBI:64428"/>
        <dbReference type="EC" id="2.8.1.7"/>
    </reaction>
</comment>
<comment type="function">
    <text evidence="2">Catalyzes the removal of elemental sulfur and selenium atoms from L-cysteine, L-cystine, L-selenocysteine, and L-selenocystine to produce L-alanine.</text>
</comment>
<evidence type="ECO:0000256" key="6">
    <source>
        <dbReference type="ARBA" id="ARBA00022679"/>
    </source>
</evidence>
<dbReference type="InterPro" id="IPR010970">
    <property type="entry name" value="Cys_dSase_SufS"/>
</dbReference>
<keyword evidence="6" id="KW-0808">Transferase</keyword>
<dbReference type="OrthoDB" id="9804366at2"/>
<dbReference type="Gene3D" id="3.40.640.10">
    <property type="entry name" value="Type I PLP-dependent aspartate aminotransferase-like (Major domain)"/>
    <property type="match status" value="1"/>
</dbReference>
<dbReference type="InterPro" id="IPR015421">
    <property type="entry name" value="PyrdxlP-dep_Trfase_major"/>
</dbReference>
<dbReference type="RefSeq" id="WP_044227001.1">
    <property type="nucleotide sequence ID" value="NZ_JBKAGJ010000022.1"/>
</dbReference>
<gene>
    <name evidence="10" type="ORF">IX84_25465</name>
</gene>
<dbReference type="EMBL" id="JPOS01000083">
    <property type="protein sequence ID" value="KGE85952.1"/>
    <property type="molecule type" value="Genomic_DNA"/>
</dbReference>
<evidence type="ECO:0000256" key="8">
    <source>
        <dbReference type="ARBA" id="ARBA00050776"/>
    </source>
</evidence>
<dbReference type="PANTHER" id="PTHR43586:SF8">
    <property type="entry name" value="CYSTEINE DESULFURASE 1, CHLOROPLASTIC"/>
    <property type="match status" value="1"/>
</dbReference>
<accession>A0A098S440</accession>
<dbReference type="AlphaFoldDB" id="A0A098S440"/>
<dbReference type="STRING" id="1524460.IX84_25465"/>
<dbReference type="GO" id="GO:0006534">
    <property type="term" value="P:cysteine metabolic process"/>
    <property type="evidence" value="ECO:0007669"/>
    <property type="project" value="InterPro"/>
</dbReference>
<proteinExistence type="inferred from homology"/>
<comment type="caution">
    <text evidence="10">The sequence shown here is derived from an EMBL/GenBank/DDBJ whole genome shotgun (WGS) entry which is preliminary data.</text>
</comment>
<evidence type="ECO:0000256" key="5">
    <source>
        <dbReference type="ARBA" id="ARBA00021850"/>
    </source>
</evidence>
<evidence type="ECO:0000256" key="4">
    <source>
        <dbReference type="ARBA" id="ARBA00012239"/>
    </source>
</evidence>
<evidence type="ECO:0000256" key="7">
    <source>
        <dbReference type="ARBA" id="ARBA00022898"/>
    </source>
</evidence>
<dbReference type="EC" id="2.8.1.7" evidence="4"/>
<protein>
    <recommendedName>
        <fullName evidence="5">Probable cysteine desulfurase</fullName>
        <ecNumber evidence="4">2.8.1.7</ecNumber>
    </recommendedName>
</protein>
<dbReference type="InterPro" id="IPR015424">
    <property type="entry name" value="PyrdxlP-dep_Trfase"/>
</dbReference>